<evidence type="ECO:0000256" key="5">
    <source>
        <dbReference type="ARBA" id="ARBA00022989"/>
    </source>
</evidence>
<dbReference type="PRINTS" id="PR00171">
    <property type="entry name" value="SUGRTRNSPORT"/>
</dbReference>
<evidence type="ECO:0000256" key="2">
    <source>
        <dbReference type="ARBA" id="ARBA00010992"/>
    </source>
</evidence>
<evidence type="ECO:0000256" key="3">
    <source>
        <dbReference type="ARBA" id="ARBA00022448"/>
    </source>
</evidence>
<proteinExistence type="inferred from homology"/>
<dbReference type="SUPFAM" id="SSF103473">
    <property type="entry name" value="MFS general substrate transporter"/>
    <property type="match status" value="1"/>
</dbReference>
<dbReference type="InterPro" id="IPR050814">
    <property type="entry name" value="Myo-inositol_Transporter"/>
</dbReference>
<feature type="transmembrane region" description="Helical" evidence="8">
    <location>
        <begin position="245"/>
        <end position="270"/>
    </location>
</feature>
<dbReference type="Pfam" id="PF00083">
    <property type="entry name" value="Sugar_tr"/>
    <property type="match status" value="1"/>
</dbReference>
<feature type="transmembrane region" description="Helical" evidence="8">
    <location>
        <begin position="311"/>
        <end position="333"/>
    </location>
</feature>
<evidence type="ECO:0000313" key="10">
    <source>
        <dbReference type="EMBL" id="GAA4305306.1"/>
    </source>
</evidence>
<name>A0ABP8FJN1_9BACT</name>
<feature type="transmembrane region" description="Helical" evidence="8">
    <location>
        <begin position="339"/>
        <end position="364"/>
    </location>
</feature>
<dbReference type="PROSITE" id="PS00217">
    <property type="entry name" value="SUGAR_TRANSPORT_2"/>
    <property type="match status" value="1"/>
</dbReference>
<feature type="transmembrane region" description="Helical" evidence="8">
    <location>
        <begin position="167"/>
        <end position="186"/>
    </location>
</feature>
<keyword evidence="4 8" id="KW-0812">Transmembrane</keyword>
<reference evidence="11" key="1">
    <citation type="journal article" date="2019" name="Int. J. Syst. Evol. Microbiol.">
        <title>The Global Catalogue of Microorganisms (GCM) 10K type strain sequencing project: providing services to taxonomists for standard genome sequencing and annotation.</title>
        <authorList>
            <consortium name="The Broad Institute Genomics Platform"/>
            <consortium name="The Broad Institute Genome Sequencing Center for Infectious Disease"/>
            <person name="Wu L."/>
            <person name="Ma J."/>
        </authorList>
    </citation>
    <scope>NUCLEOTIDE SEQUENCE [LARGE SCALE GENOMIC DNA]</scope>
    <source>
        <strain evidence="11">JCM 17664</strain>
    </source>
</reference>
<comment type="similarity">
    <text evidence="2 7">Belongs to the major facilitator superfamily. Sugar transporter (TC 2.A.1.1) family.</text>
</comment>
<dbReference type="PANTHER" id="PTHR48020:SF12">
    <property type="entry name" value="PROTON MYO-INOSITOL COTRANSPORTER"/>
    <property type="match status" value="1"/>
</dbReference>
<evidence type="ECO:0000256" key="1">
    <source>
        <dbReference type="ARBA" id="ARBA00004141"/>
    </source>
</evidence>
<evidence type="ECO:0000256" key="4">
    <source>
        <dbReference type="ARBA" id="ARBA00022692"/>
    </source>
</evidence>
<dbReference type="Gene3D" id="1.20.1250.20">
    <property type="entry name" value="MFS general substrate transporter like domains"/>
    <property type="match status" value="1"/>
</dbReference>
<dbReference type="InterPro" id="IPR003663">
    <property type="entry name" value="Sugar/inositol_transpt"/>
</dbReference>
<feature type="transmembrane region" description="Helical" evidence="8">
    <location>
        <begin position="376"/>
        <end position="399"/>
    </location>
</feature>
<feature type="transmembrane region" description="Helical" evidence="8">
    <location>
        <begin position="405"/>
        <end position="425"/>
    </location>
</feature>
<dbReference type="PROSITE" id="PS50850">
    <property type="entry name" value="MFS"/>
    <property type="match status" value="1"/>
</dbReference>
<feature type="transmembrane region" description="Helical" evidence="8">
    <location>
        <begin position="76"/>
        <end position="95"/>
    </location>
</feature>
<dbReference type="EMBL" id="BAABFN010000002">
    <property type="protein sequence ID" value="GAA4305306.1"/>
    <property type="molecule type" value="Genomic_DNA"/>
</dbReference>
<comment type="subcellular location">
    <subcellularLocation>
        <location evidence="1">Membrane</location>
        <topology evidence="1">Multi-pass membrane protein</topology>
    </subcellularLocation>
</comment>
<protein>
    <submittedName>
        <fullName evidence="10">Arabinose-proton symporter AraE</fullName>
    </submittedName>
</protein>
<comment type="caution">
    <text evidence="10">The sequence shown here is derived from an EMBL/GenBank/DDBJ whole genome shotgun (WGS) entry which is preliminary data.</text>
</comment>
<evidence type="ECO:0000259" key="9">
    <source>
        <dbReference type="PROSITE" id="PS50850"/>
    </source>
</evidence>
<dbReference type="PROSITE" id="PS00216">
    <property type="entry name" value="SUGAR_TRANSPORT_1"/>
    <property type="match status" value="1"/>
</dbReference>
<feature type="transmembrane region" description="Helical" evidence="8">
    <location>
        <begin position="101"/>
        <end position="122"/>
    </location>
</feature>
<evidence type="ECO:0000256" key="8">
    <source>
        <dbReference type="SAM" id="Phobius"/>
    </source>
</evidence>
<organism evidence="10 11">
    <name type="scientific">Compostibacter hankyongensis</name>
    <dbReference type="NCBI Taxonomy" id="1007089"/>
    <lineage>
        <taxon>Bacteria</taxon>
        <taxon>Pseudomonadati</taxon>
        <taxon>Bacteroidota</taxon>
        <taxon>Chitinophagia</taxon>
        <taxon>Chitinophagales</taxon>
        <taxon>Chitinophagaceae</taxon>
        <taxon>Compostibacter</taxon>
    </lineage>
</organism>
<feature type="transmembrane region" description="Helical" evidence="8">
    <location>
        <begin position="282"/>
        <end position="304"/>
    </location>
</feature>
<evidence type="ECO:0000313" key="11">
    <source>
        <dbReference type="Proteomes" id="UP001501207"/>
    </source>
</evidence>
<dbReference type="InterPro" id="IPR005829">
    <property type="entry name" value="Sugar_transporter_CS"/>
</dbReference>
<evidence type="ECO:0000256" key="7">
    <source>
        <dbReference type="RuleBase" id="RU003346"/>
    </source>
</evidence>
<dbReference type="PANTHER" id="PTHR48020">
    <property type="entry name" value="PROTON MYO-INOSITOL COTRANSPORTER"/>
    <property type="match status" value="1"/>
</dbReference>
<keyword evidence="5 8" id="KW-1133">Transmembrane helix</keyword>
<dbReference type="InterPro" id="IPR020846">
    <property type="entry name" value="MFS_dom"/>
</dbReference>
<dbReference type="RefSeq" id="WP_344976563.1">
    <property type="nucleotide sequence ID" value="NZ_BAABFN010000002.1"/>
</dbReference>
<dbReference type="InterPro" id="IPR005828">
    <property type="entry name" value="MFS_sugar_transport-like"/>
</dbReference>
<keyword evidence="11" id="KW-1185">Reference proteome</keyword>
<feature type="transmembrane region" description="Helical" evidence="8">
    <location>
        <begin position="47"/>
        <end position="64"/>
    </location>
</feature>
<dbReference type="Proteomes" id="UP001501207">
    <property type="component" value="Unassembled WGS sequence"/>
</dbReference>
<gene>
    <name evidence="10" type="primary">araE</name>
    <name evidence="10" type="ORF">GCM10023143_10480</name>
</gene>
<sequence length="443" mass="48420">MKIYLILICLAAAAGGFLFGFDTSVISGAIEFIAGPGVFNLDEVEKGWTVSCIIIGCMIGCIFTGPLSDKYGRKRILILTSLLFIISSLGCAFAREHAVFILSRIVAGIAVGAASMLAPIYIAEVSPARHRGKLGALNLLAIFIGQSTAFISDFLLKDFGGLNNWRWMIGIMALPSAILFILLFFIPESPRWLLEKRKRNKAFLILTKINGKETGENELTRIEAAVTATPKGKLGELFKGKLLKLLLIGIALGIFQQVTGINIVMYYAPLIFKSAGFGTDSALFQTAVMGLVNLTFAITAMFFVDRSGRKPLMIIGSAGMGISLLLLAITFITQNHHGYFVLFCIMGFLASFGFSLGPVVWILIAEIFPNNFRSHAVAVSVFLLWGANFVVSFTFPYLLAHLKGYSFLIYSSLCFVCLGFVIKFLTETKGKSLEQIEKELTRS</sequence>
<keyword evidence="6 8" id="KW-0472">Membrane</keyword>
<keyword evidence="3 7" id="KW-0813">Transport</keyword>
<feature type="transmembrane region" description="Helical" evidence="8">
    <location>
        <begin position="134"/>
        <end position="155"/>
    </location>
</feature>
<accession>A0ABP8FJN1</accession>
<feature type="domain" description="Major facilitator superfamily (MFS) profile" evidence="9">
    <location>
        <begin position="8"/>
        <end position="429"/>
    </location>
</feature>
<evidence type="ECO:0000256" key="6">
    <source>
        <dbReference type="ARBA" id="ARBA00023136"/>
    </source>
</evidence>
<dbReference type="InterPro" id="IPR036259">
    <property type="entry name" value="MFS_trans_sf"/>
</dbReference>
<dbReference type="NCBIfam" id="TIGR00879">
    <property type="entry name" value="SP"/>
    <property type="match status" value="1"/>
</dbReference>